<gene>
    <name evidence="1" type="ORF">TWF696_000398</name>
</gene>
<dbReference type="EMBL" id="JAVHNQ010000001">
    <property type="protein sequence ID" value="KAK6359234.1"/>
    <property type="molecule type" value="Genomic_DNA"/>
</dbReference>
<accession>A0AAV9VDX7</accession>
<protein>
    <recommendedName>
        <fullName evidence="3">F-box domain-containing protein</fullName>
    </recommendedName>
</protein>
<dbReference type="Proteomes" id="UP001375240">
    <property type="component" value="Unassembled WGS sequence"/>
</dbReference>
<proteinExistence type="predicted"/>
<dbReference type="InterPro" id="IPR036047">
    <property type="entry name" value="F-box-like_dom_sf"/>
</dbReference>
<name>A0AAV9VDX7_9PEZI</name>
<sequence length="261" mass="30891">MHVTDLPLELQFDILGYLNCDFSDQIQAATAYPLWGEIISSQPFLKSHYYTRRQLPPKHTRPKYWRLCWRSYSKEPAYRFPGVHRLVDLCETEGVCIFAGKDLKSYLYNGEDIIQSPVLDEPLFAPWISDSDLAQAGRNRLLPPLGRDFELDTFIFYMEYASSIKRSKVTDIITEPAEAITVRQFIQQLFLWITAPAPRNKRMRCKQLRFSYNLRPEVAAYVYDSDPHHATIKSRREYCLRPYPHRTWRQPTSYLDRRMRP</sequence>
<evidence type="ECO:0000313" key="2">
    <source>
        <dbReference type="Proteomes" id="UP001375240"/>
    </source>
</evidence>
<dbReference type="SUPFAM" id="SSF81383">
    <property type="entry name" value="F-box domain"/>
    <property type="match status" value="1"/>
</dbReference>
<keyword evidence="2" id="KW-1185">Reference proteome</keyword>
<comment type="caution">
    <text evidence="1">The sequence shown here is derived from an EMBL/GenBank/DDBJ whole genome shotgun (WGS) entry which is preliminary data.</text>
</comment>
<evidence type="ECO:0008006" key="3">
    <source>
        <dbReference type="Google" id="ProtNLM"/>
    </source>
</evidence>
<evidence type="ECO:0000313" key="1">
    <source>
        <dbReference type="EMBL" id="KAK6359234.1"/>
    </source>
</evidence>
<reference evidence="1 2" key="1">
    <citation type="submission" date="2019-10" db="EMBL/GenBank/DDBJ databases">
        <authorList>
            <person name="Palmer J.M."/>
        </authorList>
    </citation>
    <scope>NUCLEOTIDE SEQUENCE [LARGE SCALE GENOMIC DNA]</scope>
    <source>
        <strain evidence="1 2">TWF696</strain>
    </source>
</reference>
<dbReference type="AlphaFoldDB" id="A0AAV9VDX7"/>
<organism evidence="1 2">
    <name type="scientific">Orbilia brochopaga</name>
    <dbReference type="NCBI Taxonomy" id="3140254"/>
    <lineage>
        <taxon>Eukaryota</taxon>
        <taxon>Fungi</taxon>
        <taxon>Dikarya</taxon>
        <taxon>Ascomycota</taxon>
        <taxon>Pezizomycotina</taxon>
        <taxon>Orbiliomycetes</taxon>
        <taxon>Orbiliales</taxon>
        <taxon>Orbiliaceae</taxon>
        <taxon>Orbilia</taxon>
    </lineage>
</organism>